<dbReference type="SMART" id="SM00465">
    <property type="entry name" value="GIYc"/>
    <property type="match status" value="1"/>
</dbReference>
<dbReference type="EMBL" id="JPER01000003">
    <property type="protein sequence ID" value="KFZ30774.1"/>
    <property type="molecule type" value="Genomic_DNA"/>
</dbReference>
<name>A0A094IY92_9GAMM</name>
<evidence type="ECO:0000313" key="3">
    <source>
        <dbReference type="Proteomes" id="UP000054363"/>
    </source>
</evidence>
<evidence type="ECO:0000313" key="2">
    <source>
        <dbReference type="EMBL" id="KFZ30774.1"/>
    </source>
</evidence>
<dbReference type="Pfam" id="PF01541">
    <property type="entry name" value="GIY-YIG"/>
    <property type="match status" value="1"/>
</dbReference>
<keyword evidence="3" id="KW-1185">Reference proteome</keyword>
<proteinExistence type="predicted"/>
<dbReference type="RefSeq" id="WP_034775267.1">
    <property type="nucleotide sequence ID" value="NZ_JPER01000003.1"/>
</dbReference>
<evidence type="ECO:0000259" key="1">
    <source>
        <dbReference type="PROSITE" id="PS50164"/>
    </source>
</evidence>
<comment type="caution">
    <text evidence="2">The sequence shown here is derived from an EMBL/GenBank/DDBJ whole genome shotgun (WGS) entry which is preliminary data.</text>
</comment>
<dbReference type="Proteomes" id="UP000054363">
    <property type="component" value="Unassembled WGS sequence"/>
</dbReference>
<gene>
    <name evidence="2" type="ORF">IDSA_06685</name>
</gene>
<organism evidence="2 3">
    <name type="scientific">Pseudidiomarina salinarum</name>
    <dbReference type="NCBI Taxonomy" id="435908"/>
    <lineage>
        <taxon>Bacteria</taxon>
        <taxon>Pseudomonadati</taxon>
        <taxon>Pseudomonadota</taxon>
        <taxon>Gammaproteobacteria</taxon>
        <taxon>Alteromonadales</taxon>
        <taxon>Idiomarinaceae</taxon>
        <taxon>Pseudidiomarina</taxon>
    </lineage>
</organism>
<dbReference type="Gene3D" id="3.40.1440.10">
    <property type="entry name" value="GIY-YIG endonuclease"/>
    <property type="match status" value="1"/>
</dbReference>
<dbReference type="InterPro" id="IPR035901">
    <property type="entry name" value="GIY-YIG_endonuc_sf"/>
</dbReference>
<sequence length="156" mass="18315">MDIIDLAFVESHCVKMMFYPEAWDSSNTHHLDWEKLDFPPSKKSLVPRESGVYAFIVEPNLFSLKPANGLFYIGKATNLYNRISEYTGQLKKDFSDSQRPHIWKMVNQWNGRLKYYYTTTDVVATAEQLEEEMLKALRPPFNRQYDAETSQVMRAF</sequence>
<dbReference type="PROSITE" id="PS50164">
    <property type="entry name" value="GIY_YIG"/>
    <property type="match status" value="1"/>
</dbReference>
<protein>
    <recommendedName>
        <fullName evidence="1">GIY-YIG domain-containing protein</fullName>
    </recommendedName>
</protein>
<feature type="domain" description="GIY-YIG" evidence="1">
    <location>
        <begin position="48"/>
        <end position="143"/>
    </location>
</feature>
<accession>A0A094IY92</accession>
<dbReference type="AlphaFoldDB" id="A0A094IY92"/>
<dbReference type="eggNOG" id="ENOG502ZJ28">
    <property type="taxonomic scope" value="Bacteria"/>
</dbReference>
<dbReference type="InterPro" id="IPR000305">
    <property type="entry name" value="GIY-YIG_endonuc"/>
</dbReference>
<reference evidence="2 3" key="1">
    <citation type="submission" date="2014-06" db="EMBL/GenBank/DDBJ databases">
        <title>The draft genome sequence of Idiomarina salinarum ISL-52.</title>
        <authorList>
            <person name="Du J."/>
            <person name="Shao Z."/>
        </authorList>
    </citation>
    <scope>NUCLEOTIDE SEQUENCE [LARGE SCALE GENOMIC DNA]</scope>
    <source>
        <strain evidence="2 3">ISL-52</strain>
    </source>
</reference>
<dbReference type="SUPFAM" id="SSF82771">
    <property type="entry name" value="GIY-YIG endonuclease"/>
    <property type="match status" value="1"/>
</dbReference>